<dbReference type="InterPro" id="IPR003439">
    <property type="entry name" value="ABC_transporter-like_ATP-bd"/>
</dbReference>
<evidence type="ECO:0000256" key="4">
    <source>
        <dbReference type="ARBA" id="ARBA00022840"/>
    </source>
</evidence>
<comment type="caution">
    <text evidence="6">The sequence shown here is derived from an EMBL/GenBank/DDBJ whole genome shotgun (WGS) entry which is preliminary data.</text>
</comment>
<feature type="domain" description="ABC transporter" evidence="5">
    <location>
        <begin position="255"/>
        <end position="490"/>
    </location>
</feature>
<keyword evidence="3" id="KW-0547">Nucleotide-binding</keyword>
<organism evidence="6 7">
    <name type="scientific">Blautia ammoniilytica</name>
    <dbReference type="NCBI Taxonomy" id="2981782"/>
    <lineage>
        <taxon>Bacteria</taxon>
        <taxon>Bacillati</taxon>
        <taxon>Bacillota</taxon>
        <taxon>Clostridia</taxon>
        <taxon>Lachnospirales</taxon>
        <taxon>Lachnospiraceae</taxon>
        <taxon>Blautia</taxon>
    </lineage>
</organism>
<name>A0ABT2TTB6_9FIRM</name>
<dbReference type="EMBL" id="JAOQJL010000006">
    <property type="protein sequence ID" value="MCU6764654.1"/>
    <property type="molecule type" value="Genomic_DNA"/>
</dbReference>
<dbReference type="SUPFAM" id="SSF52540">
    <property type="entry name" value="P-loop containing nucleoside triphosphate hydrolases"/>
    <property type="match status" value="2"/>
</dbReference>
<dbReference type="CDD" id="cd00267">
    <property type="entry name" value="ABC_ATPase"/>
    <property type="match status" value="1"/>
</dbReference>
<protein>
    <submittedName>
        <fullName evidence="6">ATP-binding cassette domain-containing protein</fullName>
    </submittedName>
</protein>
<gene>
    <name evidence="6" type="ORF">OCV61_04425</name>
</gene>
<dbReference type="PANTHER" id="PTHR43790">
    <property type="entry name" value="CARBOHYDRATE TRANSPORT ATP-BINDING PROTEIN MG119-RELATED"/>
    <property type="match status" value="1"/>
</dbReference>
<dbReference type="Gene3D" id="3.40.50.300">
    <property type="entry name" value="P-loop containing nucleotide triphosphate hydrolases"/>
    <property type="match status" value="2"/>
</dbReference>
<evidence type="ECO:0000259" key="5">
    <source>
        <dbReference type="PROSITE" id="PS50893"/>
    </source>
</evidence>
<proteinExistence type="predicted"/>
<keyword evidence="1" id="KW-0813">Transport</keyword>
<evidence type="ECO:0000313" key="7">
    <source>
        <dbReference type="Proteomes" id="UP001652409"/>
    </source>
</evidence>
<dbReference type="InterPro" id="IPR050107">
    <property type="entry name" value="ABC_carbohydrate_import_ATPase"/>
</dbReference>
<dbReference type="Pfam" id="PF00005">
    <property type="entry name" value="ABC_tran"/>
    <property type="match status" value="1"/>
</dbReference>
<dbReference type="GO" id="GO:0005524">
    <property type="term" value="F:ATP binding"/>
    <property type="evidence" value="ECO:0007669"/>
    <property type="project" value="UniProtKB-KW"/>
</dbReference>
<reference evidence="6 7" key="1">
    <citation type="journal article" date="2021" name="ISME Commun">
        <title>Automated analysis of genomic sequences facilitates high-throughput and comprehensive description of bacteria.</title>
        <authorList>
            <person name="Hitch T.C.A."/>
        </authorList>
    </citation>
    <scope>NUCLEOTIDE SEQUENCE [LARGE SCALE GENOMIC DNA]</scope>
    <source>
        <strain evidence="6 7">Sanger_23</strain>
    </source>
</reference>
<sequence>MRNEILRMERVTYIEDEVVKLKDFNLQIYQGEVMGLLPVTSHGKSSVLKILARNLPLYDGYVYYGGEKVNTWKDSRRTANRLSIIQEKSSLADNLNIADNIFVLRPGFRQWVIHSRILNRQLEPFFKDIGLDIPTDKEVAELSAFERIVVEILRAVIMGYRLIVLDEVGVLVSNHELEKLHAIIRHYADKGFSFLYVCSHLEEIVSICDRCALFSNGRILKVMGLEEMQHDPPVTYMSEYNDMVRFHAKKREADHEEKEILFQWDGYGESHADSFHFQVHKGECIAVQILDAGAMEEMRQILIGDLLPEKGQIRLRGKKSRICGNQGIAVVQERATKTMIFPELDYMNNLCICLAEKVPSIWHDHRLRNSIFREYASVLGEEVFYMPVENLSEKQKYQLVYTRILLQKPEILFCIQPFMGADLVHRMYIWSMLEKFLDKGISVVILSLNLSDSLAMADRLLILDKGGRGGELQREEFSGIMPPLPWSHSYPAIRKQPEGNR</sequence>
<dbReference type="RefSeq" id="WP_158420847.1">
    <property type="nucleotide sequence ID" value="NZ_JAOQJL010000006.1"/>
</dbReference>
<evidence type="ECO:0000256" key="1">
    <source>
        <dbReference type="ARBA" id="ARBA00022448"/>
    </source>
</evidence>
<feature type="domain" description="ABC transporter" evidence="5">
    <location>
        <begin position="6"/>
        <end position="241"/>
    </location>
</feature>
<dbReference type="InterPro" id="IPR027417">
    <property type="entry name" value="P-loop_NTPase"/>
</dbReference>
<keyword evidence="2" id="KW-0677">Repeat</keyword>
<keyword evidence="4 6" id="KW-0067">ATP-binding</keyword>
<evidence type="ECO:0000256" key="2">
    <source>
        <dbReference type="ARBA" id="ARBA00022737"/>
    </source>
</evidence>
<evidence type="ECO:0000256" key="3">
    <source>
        <dbReference type="ARBA" id="ARBA00022741"/>
    </source>
</evidence>
<dbReference type="PROSITE" id="PS50893">
    <property type="entry name" value="ABC_TRANSPORTER_2"/>
    <property type="match status" value="2"/>
</dbReference>
<evidence type="ECO:0000313" key="6">
    <source>
        <dbReference type="EMBL" id="MCU6764654.1"/>
    </source>
</evidence>
<accession>A0ABT2TTB6</accession>
<dbReference type="PANTHER" id="PTHR43790:SF9">
    <property type="entry name" value="GALACTOFURANOSE TRANSPORTER ATP-BINDING PROTEIN YTFR"/>
    <property type="match status" value="1"/>
</dbReference>
<keyword evidence="7" id="KW-1185">Reference proteome</keyword>
<dbReference type="Proteomes" id="UP001652409">
    <property type="component" value="Unassembled WGS sequence"/>
</dbReference>